<protein>
    <submittedName>
        <fullName evidence="2">2373_t:CDS:1</fullName>
    </submittedName>
</protein>
<dbReference type="AlphaFoldDB" id="A0A9N9INA7"/>
<sequence length="309" mass="34638">MSRGRTYPRCLLCGELLNKEGYRDGSIAQSMAESDPYHPDCKAKRDSKKEEIKEESQEFYEKAKKLAEEESKANLARKINEAFSCQGCGKFIELTDEAYTMKGKSGYYCQNCIVSENKDKIKKQTPQITCSLCKKSIASDYYLVGEQPVCLSCQPRAKLTLLTASKILQGQVVDVESLDLPAEDKINLSAAQQIMQGQPVDIDNLSIEENDKNFLKELQASVNKSGDNLPVPKPNSPQPQSPNKSNKLSSKDWEEIMAGLFIIANRALRKLELLDAVPNLQELRKIPGLDLHPLKDDRKGQHSIKINDQ</sequence>
<dbReference type="InterPro" id="IPR035093">
    <property type="entry name" value="RelE/ParE_toxin_dom_sf"/>
</dbReference>
<feature type="region of interest" description="Disordered" evidence="1">
    <location>
        <begin position="290"/>
        <end position="309"/>
    </location>
</feature>
<proteinExistence type="predicted"/>
<dbReference type="Gene3D" id="3.30.2310.20">
    <property type="entry name" value="RelE-like"/>
    <property type="match status" value="1"/>
</dbReference>
<dbReference type="Proteomes" id="UP000789396">
    <property type="component" value="Unassembled WGS sequence"/>
</dbReference>
<dbReference type="OrthoDB" id="2424803at2759"/>
<feature type="compositionally biased region" description="Pro residues" evidence="1">
    <location>
        <begin position="231"/>
        <end position="240"/>
    </location>
</feature>
<evidence type="ECO:0000313" key="3">
    <source>
        <dbReference type="Proteomes" id="UP000789396"/>
    </source>
</evidence>
<feature type="region of interest" description="Disordered" evidence="1">
    <location>
        <begin position="224"/>
        <end position="249"/>
    </location>
</feature>
<accession>A0A9N9INA7</accession>
<name>A0A9N9INA7_9GLOM</name>
<feature type="compositionally biased region" description="Basic and acidic residues" evidence="1">
    <location>
        <begin position="35"/>
        <end position="48"/>
    </location>
</feature>
<feature type="region of interest" description="Disordered" evidence="1">
    <location>
        <begin position="27"/>
        <end position="48"/>
    </location>
</feature>
<dbReference type="CDD" id="cd08368">
    <property type="entry name" value="LIM"/>
    <property type="match status" value="1"/>
</dbReference>
<organism evidence="2 3">
    <name type="scientific">Racocetra fulgida</name>
    <dbReference type="NCBI Taxonomy" id="60492"/>
    <lineage>
        <taxon>Eukaryota</taxon>
        <taxon>Fungi</taxon>
        <taxon>Fungi incertae sedis</taxon>
        <taxon>Mucoromycota</taxon>
        <taxon>Glomeromycotina</taxon>
        <taxon>Glomeromycetes</taxon>
        <taxon>Diversisporales</taxon>
        <taxon>Gigasporaceae</taxon>
        <taxon>Racocetra</taxon>
    </lineage>
</organism>
<gene>
    <name evidence="2" type="ORF">RFULGI_LOCUS13030</name>
</gene>
<evidence type="ECO:0000313" key="2">
    <source>
        <dbReference type="EMBL" id="CAG8743188.1"/>
    </source>
</evidence>
<dbReference type="EMBL" id="CAJVPZ010032979">
    <property type="protein sequence ID" value="CAG8743188.1"/>
    <property type="molecule type" value="Genomic_DNA"/>
</dbReference>
<dbReference type="Gene3D" id="2.10.110.10">
    <property type="entry name" value="Cysteine Rich Protein"/>
    <property type="match status" value="1"/>
</dbReference>
<evidence type="ECO:0000256" key="1">
    <source>
        <dbReference type="SAM" id="MobiDB-lite"/>
    </source>
</evidence>
<keyword evidence="3" id="KW-1185">Reference proteome</keyword>
<comment type="caution">
    <text evidence="2">The sequence shown here is derived from an EMBL/GenBank/DDBJ whole genome shotgun (WGS) entry which is preliminary data.</text>
</comment>
<reference evidence="2" key="1">
    <citation type="submission" date="2021-06" db="EMBL/GenBank/DDBJ databases">
        <authorList>
            <person name="Kallberg Y."/>
            <person name="Tangrot J."/>
            <person name="Rosling A."/>
        </authorList>
    </citation>
    <scope>NUCLEOTIDE SEQUENCE</scope>
    <source>
        <strain evidence="2">IN212</strain>
    </source>
</reference>